<dbReference type="Proteomes" id="UP001217089">
    <property type="component" value="Unassembled WGS sequence"/>
</dbReference>
<dbReference type="EC" id="3.1.3.36" evidence="4"/>
<dbReference type="SMART" id="SM01165">
    <property type="entry name" value="DUF1866"/>
    <property type="match status" value="1"/>
</dbReference>
<proteinExistence type="inferred from homology"/>
<reference evidence="8 9" key="1">
    <citation type="submission" date="2022-12" db="EMBL/GenBank/DDBJ databases">
        <title>Chromosome-level genome of Tegillarca granosa.</title>
        <authorList>
            <person name="Kim J."/>
        </authorList>
    </citation>
    <scope>NUCLEOTIDE SEQUENCE [LARGE SCALE GENOMIC DNA]</scope>
    <source>
        <strain evidence="8">Teg-2019</strain>
        <tissue evidence="8">Adductor muscle</tissue>
    </source>
</reference>
<evidence type="ECO:0000256" key="5">
    <source>
        <dbReference type="ARBA" id="ARBA00022801"/>
    </source>
</evidence>
<dbReference type="Gene3D" id="3.60.10.10">
    <property type="entry name" value="Endonuclease/exonuclease/phosphatase"/>
    <property type="match status" value="2"/>
</dbReference>
<dbReference type="InterPro" id="IPR000300">
    <property type="entry name" value="IPPc"/>
</dbReference>
<feature type="compositionally biased region" description="Pro residues" evidence="6">
    <location>
        <begin position="925"/>
        <end position="944"/>
    </location>
</feature>
<evidence type="ECO:0000313" key="8">
    <source>
        <dbReference type="EMBL" id="KAJ8299183.1"/>
    </source>
</evidence>
<dbReference type="EMBL" id="JARBDR010000921">
    <property type="protein sequence ID" value="KAJ8299183.1"/>
    <property type="molecule type" value="Genomic_DNA"/>
</dbReference>
<feature type="region of interest" description="Disordered" evidence="6">
    <location>
        <begin position="1252"/>
        <end position="1380"/>
    </location>
</feature>
<organism evidence="8 9">
    <name type="scientific">Tegillarca granosa</name>
    <name type="common">Malaysian cockle</name>
    <name type="synonym">Anadara granosa</name>
    <dbReference type="NCBI Taxonomy" id="220873"/>
    <lineage>
        <taxon>Eukaryota</taxon>
        <taxon>Metazoa</taxon>
        <taxon>Spiralia</taxon>
        <taxon>Lophotrochozoa</taxon>
        <taxon>Mollusca</taxon>
        <taxon>Bivalvia</taxon>
        <taxon>Autobranchia</taxon>
        <taxon>Pteriomorphia</taxon>
        <taxon>Arcoida</taxon>
        <taxon>Arcoidea</taxon>
        <taxon>Arcidae</taxon>
        <taxon>Tegillarca</taxon>
    </lineage>
</organism>
<dbReference type="PANTHER" id="PTHR11200">
    <property type="entry name" value="INOSITOL 5-PHOSPHATASE"/>
    <property type="match status" value="1"/>
</dbReference>
<evidence type="ECO:0000313" key="9">
    <source>
        <dbReference type="Proteomes" id="UP001217089"/>
    </source>
</evidence>
<dbReference type="Pfam" id="PF08952">
    <property type="entry name" value="DUF1866"/>
    <property type="match status" value="1"/>
</dbReference>
<dbReference type="InterPro" id="IPR046985">
    <property type="entry name" value="IP5"/>
</dbReference>
<dbReference type="SUPFAM" id="SSF56219">
    <property type="entry name" value="DNase I-like"/>
    <property type="match status" value="1"/>
</dbReference>
<comment type="catalytic activity">
    <reaction evidence="1">
        <text>a 1,2-diacyl-sn-glycero-3-phospho-(1D-myo-inositol-4,5-bisphosphate) + H2O = a 1,2-diacyl-sn-glycero-3-phospho-(1D-myo-inositol 4-phosphate) + phosphate</text>
        <dbReference type="Rhea" id="RHEA:22764"/>
        <dbReference type="ChEBI" id="CHEBI:15377"/>
        <dbReference type="ChEBI" id="CHEBI:43474"/>
        <dbReference type="ChEBI" id="CHEBI:58178"/>
        <dbReference type="ChEBI" id="CHEBI:58456"/>
        <dbReference type="EC" id="3.1.3.36"/>
    </reaction>
</comment>
<feature type="compositionally biased region" description="Pro residues" evidence="6">
    <location>
        <begin position="1306"/>
        <end position="1319"/>
    </location>
</feature>
<evidence type="ECO:0000256" key="1">
    <source>
        <dbReference type="ARBA" id="ARBA00001786"/>
    </source>
</evidence>
<name>A0ABQ9E130_TEGGR</name>
<gene>
    <name evidence="8" type="ORF">KUTeg_023243</name>
</gene>
<sequence length="1380" mass="153238">MAMTKNFRVYHKLEPPYSVLVENRNNEETLMFESNALALQPKLKPLKNREENILYCVLVTGCLSVGKVADSEIFRITSTQFVSLRNFAGDEEKVGEVRKLLNSGTFYFAWSNTGIPWDLTLCAQRKNRMLHVHFQRFGVDTDQWLLKIICGGVEIRTIYAAHRQAKACLISRLSCERAGTRFNVRGTNDDGNVANFVETEQVGSHKVRMSRGHEASAPAFDNHIRMIKQLYGEQVMINLLGRKEGEHMLSQAFESHHKASVHRQDTPLINFDYHTECRGGNLKNLERLKQHVIKYLDNFDFFYCEAFDTKKYQTGTVRSNCLDCLDRTNAVQTLLALEILPRQLEVLGLANKPQMVSRFVEIYKQIWTVNGDHVSRIYAGTGALGGGRSKVKQEAIDVLLIGNSLRGELADKARALLSTKIIHAPPPILHAMVNSYLDYTSTSSLRVGIGTWNVNGGKHFRSIAFKHQSMTDWLLDAPKILSQTNSECVNLSADLNIPVDVFAIGFEEIVDLNASNIMKVSTTNAREWQKEIQKTISRDHKYVLLTSVQLVGVILYVFIRPHIAPFIRDVAVDSTKTGLGGATGNKGGVAIRFLYHSTSICFVCAHLAAGQSQVQQFENNGRTISSHDYVFWCGDFNYRVDLPNEEVKNDKCRTPAWTDRVLWRRKPLIKHNQDGLDQSENWNPGKLVSYGRSELKTSDHRPVMAVIDIEVLEVQEKKKKALLDNVIRQQGPPDGTVIVSVANGDFDDDMVDSVVETFSDIGEIILVRFVEDDMWLIFRMGKSALEAVKFDKTEINGKVIQVKLKTDNWESQIEKELSICMSNTGALFNTTTNSLLGEEFAINMVDFEEDGRNSPAISDDGLLDTNEHYPLSSLMGPPSQPKTSPSAGSLSTLTASKSSENLIVKEETVKIRGAPSPETRRKQPPQRPSAPPAKPPPPKRPPGGPSVAGQAPKKPAAPTRQPLGPQVIGKIKAKKANVKITNIGLPTNVSHHSHASSVEEAQKLIEQLMTSGNQSTLPAPLLPDANGTDTSMPRSKTTEFTPQQNQSIPILEAPKPIPRVQSAGNISKDNVQEQPIRPLRMKDSPTEEMSDNKPQPRPRPAPRRDVQSCVVTNEESSLTTPPIPQSRPVSTAVRGTAPPLPENRQNDEIMDTQFQTNFTGNRPAVPERTINQIQDSSHMNSLLDEPLSPGHQDPVEDDPFDTSCVPNVFLNKAPPPVPQRTVNESVNLNLNSEFNLHAKNVQCVQDINSQNDFNTQQDDATFSPPSPKFSPPSIPFEYAPPSQPPPPPPREDSYMNTLELVSDDTSPPPPSIAPPPLPRPNLTQNPAENNLPPVPARPSQATELNNMPPVPSRPSVTQNPNPYPQVPARTNAFPPVPPRS</sequence>
<feature type="domain" description="SAC" evidence="7">
    <location>
        <begin position="117"/>
        <end position="380"/>
    </location>
</feature>
<comment type="caution">
    <text evidence="8">The sequence shown here is derived from an EMBL/GenBank/DDBJ whole genome shotgun (WGS) entry which is preliminary data.</text>
</comment>
<evidence type="ECO:0000256" key="2">
    <source>
        <dbReference type="ARBA" id="ARBA00008943"/>
    </source>
</evidence>
<dbReference type="Gene3D" id="3.30.70.330">
    <property type="match status" value="1"/>
</dbReference>
<protein>
    <recommendedName>
        <fullName evidence="4">phosphoinositide 5-phosphatase</fullName>
        <ecNumber evidence="4">3.1.3.36</ecNumber>
    </recommendedName>
</protein>
<dbReference type="Pfam" id="PF02383">
    <property type="entry name" value="Syja_N"/>
    <property type="match status" value="2"/>
</dbReference>
<evidence type="ECO:0000259" key="7">
    <source>
        <dbReference type="PROSITE" id="PS50275"/>
    </source>
</evidence>
<keyword evidence="9" id="KW-1185">Reference proteome</keyword>
<evidence type="ECO:0000256" key="4">
    <source>
        <dbReference type="ARBA" id="ARBA00013044"/>
    </source>
</evidence>
<evidence type="ECO:0000256" key="6">
    <source>
        <dbReference type="SAM" id="MobiDB-lite"/>
    </source>
</evidence>
<dbReference type="InterPro" id="IPR035979">
    <property type="entry name" value="RBD_domain_sf"/>
</dbReference>
<feature type="region of interest" description="Disordered" evidence="6">
    <location>
        <begin position="852"/>
        <end position="967"/>
    </location>
</feature>
<dbReference type="PROSITE" id="PS50275">
    <property type="entry name" value="SAC"/>
    <property type="match status" value="1"/>
</dbReference>
<dbReference type="SUPFAM" id="SSF54928">
    <property type="entry name" value="RNA-binding domain, RBD"/>
    <property type="match status" value="1"/>
</dbReference>
<comment type="similarity">
    <text evidence="2">Belongs to the synaptojanin family.</text>
</comment>
<dbReference type="InterPro" id="IPR012677">
    <property type="entry name" value="Nucleotide-bd_a/b_plait_sf"/>
</dbReference>
<feature type="region of interest" description="Disordered" evidence="6">
    <location>
        <begin position="986"/>
        <end position="1146"/>
    </location>
</feature>
<feature type="compositionally biased region" description="Polar residues" evidence="6">
    <location>
        <begin position="1109"/>
        <end position="1120"/>
    </location>
</feature>
<feature type="compositionally biased region" description="Polar residues" evidence="6">
    <location>
        <begin position="1062"/>
        <end position="1073"/>
    </location>
</feature>
<accession>A0ABQ9E130</accession>
<dbReference type="SMART" id="SM00128">
    <property type="entry name" value="IPPc"/>
    <property type="match status" value="1"/>
</dbReference>
<feature type="compositionally biased region" description="Pro residues" evidence="6">
    <location>
        <begin position="1264"/>
        <end position="1274"/>
    </location>
</feature>
<dbReference type="InterPro" id="IPR002013">
    <property type="entry name" value="SAC_dom"/>
</dbReference>
<dbReference type="InterPro" id="IPR015047">
    <property type="entry name" value="SYNJ1/2_RRM"/>
</dbReference>
<comment type="similarity">
    <text evidence="3">In the central section; belongs to the inositol 1,4,5-trisphosphate 5-phosphatase family.</text>
</comment>
<dbReference type="Pfam" id="PF22669">
    <property type="entry name" value="Exo_endo_phos2"/>
    <property type="match status" value="2"/>
</dbReference>
<evidence type="ECO:0000256" key="3">
    <source>
        <dbReference type="ARBA" id="ARBA00009678"/>
    </source>
</evidence>
<keyword evidence="5" id="KW-0378">Hydrolase</keyword>
<feature type="compositionally biased region" description="Polar residues" evidence="6">
    <location>
        <begin position="1008"/>
        <end position="1017"/>
    </location>
</feature>
<feature type="compositionally biased region" description="Polar residues" evidence="6">
    <location>
        <begin position="881"/>
        <end position="901"/>
    </location>
</feature>
<dbReference type="PANTHER" id="PTHR11200:SF257">
    <property type="entry name" value="PHOSPHOINOSITIDE 5-PHOSPHATASE"/>
    <property type="match status" value="1"/>
</dbReference>
<feature type="compositionally biased region" description="Polar residues" evidence="6">
    <location>
        <begin position="1027"/>
        <end position="1048"/>
    </location>
</feature>
<dbReference type="InterPro" id="IPR036691">
    <property type="entry name" value="Endo/exonu/phosph_ase_sf"/>
</dbReference>